<dbReference type="Proteomes" id="UP000462501">
    <property type="component" value="Unassembled WGS sequence"/>
</dbReference>
<protein>
    <submittedName>
        <fullName evidence="1">Uncharacterized protein</fullName>
    </submittedName>
</protein>
<reference evidence="1 2" key="1">
    <citation type="submission" date="2019-06" db="EMBL/GenBank/DDBJ databases">
        <title>Draft genome sequences of 15 bacterial species constituting the stable defined intestinal microbiota of the GM15 gnotobiotic mouse model.</title>
        <authorList>
            <person name="Elie C."/>
            <person name="Mathieu A."/>
            <person name="Saliou A."/>
            <person name="Darnaud M."/>
            <person name="Leulier F."/>
            <person name="Tamellini A."/>
        </authorList>
    </citation>
    <scope>NUCLEOTIDE SEQUENCE [LARGE SCALE GENOMIC DNA]</scope>
    <source>
        <strain evidence="1 2">JM4-15</strain>
    </source>
</reference>
<sequence>MKREFVPPTPDMMDKIRQAEAAVAGHGYRSMKCPYCHHRSIIVFDDARGHIQSKCKVCGRETVFDLVNMRRIPLSIQSYLN</sequence>
<proteinExistence type="predicted"/>
<dbReference type="RefSeq" id="WP_162220216.1">
    <property type="nucleotide sequence ID" value="NZ_VIQT01000002.1"/>
</dbReference>
<accession>A0A845ST37</accession>
<name>A0A845ST37_9FIRM</name>
<evidence type="ECO:0000313" key="2">
    <source>
        <dbReference type="Proteomes" id="UP000462501"/>
    </source>
</evidence>
<evidence type="ECO:0000313" key="1">
    <source>
        <dbReference type="EMBL" id="NDO37733.1"/>
    </source>
</evidence>
<comment type="caution">
    <text evidence="1">The sequence shown here is derived from an EMBL/GenBank/DDBJ whole genome shotgun (WGS) entry which is preliminary data.</text>
</comment>
<gene>
    <name evidence="1" type="ORF">FMM72_00470</name>
</gene>
<dbReference type="AlphaFoldDB" id="A0A845ST37"/>
<organism evidence="1 2">
    <name type="scientific">Anaerotruncus colihominis</name>
    <dbReference type="NCBI Taxonomy" id="169435"/>
    <lineage>
        <taxon>Bacteria</taxon>
        <taxon>Bacillati</taxon>
        <taxon>Bacillota</taxon>
        <taxon>Clostridia</taxon>
        <taxon>Eubacteriales</taxon>
        <taxon>Oscillospiraceae</taxon>
        <taxon>Anaerotruncus</taxon>
    </lineage>
</organism>
<dbReference type="EMBL" id="VIQT01000002">
    <property type="protein sequence ID" value="NDO37733.1"/>
    <property type="molecule type" value="Genomic_DNA"/>
</dbReference>